<dbReference type="Gene3D" id="1.20.140.150">
    <property type="match status" value="1"/>
</dbReference>
<dbReference type="GO" id="GO:0016020">
    <property type="term" value="C:membrane"/>
    <property type="evidence" value="ECO:0007669"/>
    <property type="project" value="UniProtKB-SubCell"/>
</dbReference>
<evidence type="ECO:0000256" key="6">
    <source>
        <dbReference type="SAM" id="SignalP"/>
    </source>
</evidence>
<evidence type="ECO:0000313" key="7">
    <source>
        <dbReference type="EMBL" id="KYO28614.1"/>
    </source>
</evidence>
<evidence type="ECO:0000256" key="3">
    <source>
        <dbReference type="ARBA" id="ARBA00022989"/>
    </source>
</evidence>
<dbReference type="InterPro" id="IPR004031">
    <property type="entry name" value="PMP22/EMP/MP20/Claudin"/>
</dbReference>
<protein>
    <recommendedName>
        <fullName evidence="9">Protein NKG7</fullName>
    </recommendedName>
</protein>
<feature type="chain" id="PRO_5007585504" description="Protein NKG7" evidence="6">
    <location>
        <begin position="32"/>
        <end position="105"/>
    </location>
</feature>
<evidence type="ECO:0000256" key="2">
    <source>
        <dbReference type="ARBA" id="ARBA00022692"/>
    </source>
</evidence>
<keyword evidence="2 5" id="KW-0812">Transmembrane</keyword>
<reference evidence="7 8" key="1">
    <citation type="journal article" date="2012" name="Genome Biol.">
        <title>Sequencing three crocodilian genomes to illuminate the evolution of archosaurs and amniotes.</title>
        <authorList>
            <person name="St John J.A."/>
            <person name="Braun E.L."/>
            <person name="Isberg S.R."/>
            <person name="Miles L.G."/>
            <person name="Chong A.Y."/>
            <person name="Gongora J."/>
            <person name="Dalzell P."/>
            <person name="Moran C."/>
            <person name="Bed'hom B."/>
            <person name="Abzhanov A."/>
            <person name="Burgess S.C."/>
            <person name="Cooksey A.M."/>
            <person name="Castoe T.A."/>
            <person name="Crawford N.G."/>
            <person name="Densmore L.D."/>
            <person name="Drew J.C."/>
            <person name="Edwards S.V."/>
            <person name="Faircloth B.C."/>
            <person name="Fujita M.K."/>
            <person name="Greenwold M.J."/>
            <person name="Hoffmann F.G."/>
            <person name="Howard J.M."/>
            <person name="Iguchi T."/>
            <person name="Janes D.E."/>
            <person name="Khan S.Y."/>
            <person name="Kohno S."/>
            <person name="de Koning A.J."/>
            <person name="Lance S.L."/>
            <person name="McCarthy F.M."/>
            <person name="McCormack J.E."/>
            <person name="Merchant M.E."/>
            <person name="Peterson D.G."/>
            <person name="Pollock D.D."/>
            <person name="Pourmand N."/>
            <person name="Raney B.J."/>
            <person name="Roessler K.A."/>
            <person name="Sanford J.R."/>
            <person name="Sawyer R.H."/>
            <person name="Schmidt C.J."/>
            <person name="Triplett E.W."/>
            <person name="Tuberville T.D."/>
            <person name="Venegas-Anaya M."/>
            <person name="Howard J.T."/>
            <person name="Jarvis E.D."/>
            <person name="Guillette L.J.Jr."/>
            <person name="Glenn T.C."/>
            <person name="Green R.E."/>
            <person name="Ray D.A."/>
        </authorList>
    </citation>
    <scope>NUCLEOTIDE SEQUENCE [LARGE SCALE GENOMIC DNA]</scope>
    <source>
        <strain evidence="7">KSC_2009_1</strain>
    </source>
</reference>
<gene>
    <name evidence="7" type="ORF">Y1Q_0013905</name>
</gene>
<comment type="subcellular location">
    <subcellularLocation>
        <location evidence="1">Membrane</location>
        <topology evidence="1">Multi-pass membrane protein</topology>
    </subcellularLocation>
</comment>
<dbReference type="EMBL" id="AKHW03004844">
    <property type="protein sequence ID" value="KYO28614.1"/>
    <property type="molecule type" value="Genomic_DNA"/>
</dbReference>
<keyword evidence="4 5" id="KW-0472">Membrane</keyword>
<accession>A0A151MVU2</accession>
<keyword evidence="8" id="KW-1185">Reference proteome</keyword>
<comment type="caution">
    <text evidence="7">The sequence shown here is derived from an EMBL/GenBank/DDBJ whole genome shotgun (WGS) entry which is preliminary data.</text>
</comment>
<keyword evidence="6" id="KW-0732">Signal</keyword>
<feature type="signal peptide" evidence="6">
    <location>
        <begin position="1"/>
        <end position="31"/>
    </location>
</feature>
<organism evidence="7 8">
    <name type="scientific">Alligator mississippiensis</name>
    <name type="common">American alligator</name>
    <dbReference type="NCBI Taxonomy" id="8496"/>
    <lineage>
        <taxon>Eukaryota</taxon>
        <taxon>Metazoa</taxon>
        <taxon>Chordata</taxon>
        <taxon>Craniata</taxon>
        <taxon>Vertebrata</taxon>
        <taxon>Euteleostomi</taxon>
        <taxon>Archelosauria</taxon>
        <taxon>Archosauria</taxon>
        <taxon>Crocodylia</taxon>
        <taxon>Alligatoridae</taxon>
        <taxon>Alligatorinae</taxon>
        <taxon>Alligator</taxon>
    </lineage>
</organism>
<name>A0A151MVU2_ALLMI</name>
<keyword evidence="3 5" id="KW-1133">Transmembrane helix</keyword>
<proteinExistence type="predicted"/>
<evidence type="ECO:0000256" key="5">
    <source>
        <dbReference type="SAM" id="Phobius"/>
    </source>
</evidence>
<dbReference type="AlphaFoldDB" id="A0A151MVU2"/>
<dbReference type="Pfam" id="PF13903">
    <property type="entry name" value="Claudin_2"/>
    <property type="match status" value="1"/>
</dbReference>
<sequence>MSPVRGPGTVQATRICLALAALLGVLCTVPAVTIVTSCPCRDSGVGPGTTIVSFAAGVLGLAAMVVFMAGVWDSAASPQVQSSYGWSFGLGWARPPRALLLVGEP</sequence>
<evidence type="ECO:0000256" key="4">
    <source>
        <dbReference type="ARBA" id="ARBA00023136"/>
    </source>
</evidence>
<evidence type="ECO:0008006" key="9">
    <source>
        <dbReference type="Google" id="ProtNLM"/>
    </source>
</evidence>
<evidence type="ECO:0000313" key="8">
    <source>
        <dbReference type="Proteomes" id="UP000050525"/>
    </source>
</evidence>
<evidence type="ECO:0000256" key="1">
    <source>
        <dbReference type="ARBA" id="ARBA00004141"/>
    </source>
</evidence>
<feature type="transmembrane region" description="Helical" evidence="5">
    <location>
        <begin position="51"/>
        <end position="72"/>
    </location>
</feature>
<dbReference type="Proteomes" id="UP000050525">
    <property type="component" value="Unassembled WGS sequence"/>
</dbReference>